<feature type="signal peptide" evidence="1">
    <location>
        <begin position="1"/>
        <end position="21"/>
    </location>
</feature>
<dbReference type="OMA" id="WTTGKFI"/>
<proteinExistence type="predicted"/>
<dbReference type="AlphaFoldDB" id="A0A1X0S3H9"/>
<dbReference type="EMBL" id="KV921321">
    <property type="protein sequence ID" value="ORE18847.1"/>
    <property type="molecule type" value="Genomic_DNA"/>
</dbReference>
<feature type="chain" id="PRO_5012529750" evidence="1">
    <location>
        <begin position="22"/>
        <end position="120"/>
    </location>
</feature>
<dbReference type="Proteomes" id="UP000242381">
    <property type="component" value="Unassembled WGS sequence"/>
</dbReference>
<dbReference type="VEuPathDB" id="FungiDB:BCV72DRAFT_235246"/>
<keyword evidence="1" id="KW-0732">Signal</keyword>
<evidence type="ECO:0000256" key="1">
    <source>
        <dbReference type="SAM" id="SignalP"/>
    </source>
</evidence>
<sequence length="120" mass="12747">MRFDFSYTVIVFLALFATVFAAHGDHASSSQVAAPSTTSSAQAAATATNGSGHGSATTTTTTTTTVKKNVGNFDSPPILMDGTLFWISLGISCGLWTTGKFIDVKIQRQERYAESRVYAL</sequence>
<organism evidence="2 3">
    <name type="scientific">Rhizopus microsporus</name>
    <dbReference type="NCBI Taxonomy" id="58291"/>
    <lineage>
        <taxon>Eukaryota</taxon>
        <taxon>Fungi</taxon>
        <taxon>Fungi incertae sedis</taxon>
        <taxon>Mucoromycota</taxon>
        <taxon>Mucoromycotina</taxon>
        <taxon>Mucoromycetes</taxon>
        <taxon>Mucorales</taxon>
        <taxon>Mucorineae</taxon>
        <taxon>Rhizopodaceae</taxon>
        <taxon>Rhizopus</taxon>
    </lineage>
</organism>
<protein>
    <submittedName>
        <fullName evidence="2">Uncharacterized protein</fullName>
    </submittedName>
</protein>
<evidence type="ECO:0000313" key="3">
    <source>
        <dbReference type="Proteomes" id="UP000242381"/>
    </source>
</evidence>
<gene>
    <name evidence="2" type="ORF">BCV71DRAFT_226677</name>
</gene>
<evidence type="ECO:0000313" key="2">
    <source>
        <dbReference type="EMBL" id="ORE18847.1"/>
    </source>
</evidence>
<accession>A0A1X0S3H9</accession>
<name>A0A1X0S3H9_RHIZD</name>
<reference evidence="2 3" key="1">
    <citation type="journal article" date="2016" name="Proc. Natl. Acad. Sci. U.S.A.">
        <title>Lipid metabolic changes in an early divergent fungus govern the establishment of a mutualistic symbiosis with endobacteria.</title>
        <authorList>
            <person name="Lastovetsky O.A."/>
            <person name="Gaspar M.L."/>
            <person name="Mondo S.J."/>
            <person name="LaButti K.M."/>
            <person name="Sandor L."/>
            <person name="Grigoriev I.V."/>
            <person name="Henry S.A."/>
            <person name="Pawlowska T.E."/>
        </authorList>
    </citation>
    <scope>NUCLEOTIDE SEQUENCE [LARGE SCALE GENOMIC DNA]</scope>
    <source>
        <strain evidence="2 3">ATCC 11559</strain>
    </source>
</reference>